<dbReference type="CDD" id="cd00067">
    <property type="entry name" value="GAL4"/>
    <property type="match status" value="1"/>
</dbReference>
<dbReference type="Pfam" id="PF04082">
    <property type="entry name" value="Fungal_trans"/>
    <property type="match status" value="1"/>
</dbReference>
<dbReference type="CDD" id="cd12148">
    <property type="entry name" value="fungal_TF_MHR"/>
    <property type="match status" value="1"/>
</dbReference>
<dbReference type="Proteomes" id="UP001203852">
    <property type="component" value="Unassembled WGS sequence"/>
</dbReference>
<evidence type="ECO:0000256" key="5">
    <source>
        <dbReference type="ARBA" id="ARBA00023163"/>
    </source>
</evidence>
<name>A0AAN6DS40_9EURO</name>
<evidence type="ECO:0000256" key="3">
    <source>
        <dbReference type="ARBA" id="ARBA00023015"/>
    </source>
</evidence>
<keyword evidence="6" id="KW-0539">Nucleus</keyword>
<comment type="caution">
    <text evidence="9">The sequence shown here is derived from an EMBL/GenBank/DDBJ whole genome shotgun (WGS) entry which is preliminary data.</text>
</comment>
<evidence type="ECO:0000256" key="1">
    <source>
        <dbReference type="ARBA" id="ARBA00004123"/>
    </source>
</evidence>
<evidence type="ECO:0000256" key="4">
    <source>
        <dbReference type="ARBA" id="ARBA00023125"/>
    </source>
</evidence>
<dbReference type="GO" id="GO:0003677">
    <property type="term" value="F:DNA binding"/>
    <property type="evidence" value="ECO:0007669"/>
    <property type="project" value="UniProtKB-KW"/>
</dbReference>
<dbReference type="GO" id="GO:0008270">
    <property type="term" value="F:zinc ion binding"/>
    <property type="evidence" value="ECO:0007669"/>
    <property type="project" value="InterPro"/>
</dbReference>
<comment type="subcellular location">
    <subcellularLocation>
        <location evidence="1">Nucleus</location>
    </subcellularLocation>
</comment>
<keyword evidence="10" id="KW-1185">Reference proteome</keyword>
<dbReference type="SMART" id="SM00066">
    <property type="entry name" value="GAL4"/>
    <property type="match status" value="1"/>
</dbReference>
<dbReference type="GO" id="GO:0005634">
    <property type="term" value="C:nucleus"/>
    <property type="evidence" value="ECO:0007669"/>
    <property type="project" value="UniProtKB-SubCell"/>
</dbReference>
<evidence type="ECO:0000313" key="9">
    <source>
        <dbReference type="EMBL" id="KAI1611053.1"/>
    </source>
</evidence>
<keyword evidence="2" id="KW-0479">Metal-binding</keyword>
<dbReference type="InterPro" id="IPR007219">
    <property type="entry name" value="XnlR_reg_dom"/>
</dbReference>
<reference evidence="9" key="1">
    <citation type="journal article" date="2022" name="bioRxiv">
        <title>Deciphering the potential niche of two novel black yeast fungi from a biological soil crust based on their genomes, phenotypes, and melanin regulation.</title>
        <authorList>
            <consortium name="DOE Joint Genome Institute"/>
            <person name="Carr E.C."/>
            <person name="Barton Q."/>
            <person name="Grambo S."/>
            <person name="Sullivan M."/>
            <person name="Renfro C.M."/>
            <person name="Kuo A."/>
            <person name="Pangilinan J."/>
            <person name="Lipzen A."/>
            <person name="Keymanesh K."/>
            <person name="Savage E."/>
            <person name="Barry K."/>
            <person name="Grigoriev I.V."/>
            <person name="Riekhof W.R."/>
            <person name="Harris S.S."/>
        </authorList>
    </citation>
    <scope>NUCLEOTIDE SEQUENCE</scope>
    <source>
        <strain evidence="9">JF 03-4F</strain>
    </source>
</reference>
<evidence type="ECO:0000256" key="7">
    <source>
        <dbReference type="SAM" id="MobiDB-lite"/>
    </source>
</evidence>
<sequence>MSGSSRPRTSHACRECKRRKVRCDLTKPSCSRCAASPTTRCIYDAANEGSSAYQFVHATSPVDRTRRVAERNDQVTIPVERLENLEARLHHLTALVHSLQPPPTTDPGSLEHNHPGNPTQSTNSIGVSQTTATQSLQDRNTGYLDVQAGGRVRYIARTHWVALSEEFDEIGNLLREQTRYNTIYAGSGAAQFADTLISAPPSWNSYQRRSSRYQQHVPLRTLHIPDRSRSDALFEAYVSSFHPVVPLTHIPTLREDYDHFWESIHANEAQDALQTSPLILAALYAGAAVYQGSSLGDVLPNADIRRVAVELQREATRALHGAHFPRVPTVASLAAYLIIQGTWMRDEEPLNTSSFIGVAVRVAQMLGLHRDPTHFSSSILPIPAEIHRRVWWHVFHVDVLVSLASGLPPIIDRDSWDTLMVSELYEDKIGTVEGIQYMQDVRKGLRLPAGPADEMSLISPMGIWLQGKIQETLTVRELLNKTFRHESMTMNDLESVRNSLESLQQQMQERVGRIPLHTESHTYENSPDLNLWAKILLSALGDKNWWFLHSSLLHRSINQAWRMMMPNLQVHCCAFLEKYVVLACAGDFGRFQWAWPGNHQPLHAMMMVLKGIERDPAGQDVRISCTIIDEVMALCSPEGGITGSDGSSMTPRPLTEGGAEAWDLVRRLRARVWLTVGLDPDIALTREEVCASVSLKMEGFKATGQMHLGTPLRLESSSGIEVSGPRQPGPSVVESQSALFDHDLTTTLGGGGATPNINWEDWDEMFTTNL</sequence>
<evidence type="ECO:0000259" key="8">
    <source>
        <dbReference type="PROSITE" id="PS50048"/>
    </source>
</evidence>
<dbReference type="PROSITE" id="PS50048">
    <property type="entry name" value="ZN2_CY6_FUNGAL_2"/>
    <property type="match status" value="1"/>
</dbReference>
<keyword evidence="5" id="KW-0804">Transcription</keyword>
<evidence type="ECO:0000256" key="6">
    <source>
        <dbReference type="ARBA" id="ARBA00023242"/>
    </source>
</evidence>
<feature type="region of interest" description="Disordered" evidence="7">
    <location>
        <begin position="98"/>
        <end position="138"/>
    </location>
</feature>
<evidence type="ECO:0000256" key="2">
    <source>
        <dbReference type="ARBA" id="ARBA00022723"/>
    </source>
</evidence>
<dbReference type="InterPro" id="IPR036864">
    <property type="entry name" value="Zn2-C6_fun-type_DNA-bd_sf"/>
</dbReference>
<dbReference type="GO" id="GO:0000981">
    <property type="term" value="F:DNA-binding transcription factor activity, RNA polymerase II-specific"/>
    <property type="evidence" value="ECO:0007669"/>
    <property type="project" value="InterPro"/>
</dbReference>
<dbReference type="PROSITE" id="PS00463">
    <property type="entry name" value="ZN2_CY6_FUNGAL_1"/>
    <property type="match status" value="1"/>
</dbReference>
<organism evidence="9 10">
    <name type="scientific">Exophiala viscosa</name>
    <dbReference type="NCBI Taxonomy" id="2486360"/>
    <lineage>
        <taxon>Eukaryota</taxon>
        <taxon>Fungi</taxon>
        <taxon>Dikarya</taxon>
        <taxon>Ascomycota</taxon>
        <taxon>Pezizomycotina</taxon>
        <taxon>Eurotiomycetes</taxon>
        <taxon>Chaetothyriomycetidae</taxon>
        <taxon>Chaetothyriales</taxon>
        <taxon>Herpotrichiellaceae</taxon>
        <taxon>Exophiala</taxon>
    </lineage>
</organism>
<keyword evidence="3" id="KW-0805">Transcription regulation</keyword>
<dbReference type="InterPro" id="IPR050613">
    <property type="entry name" value="Sec_Metabolite_Reg"/>
</dbReference>
<dbReference type="SMART" id="SM00906">
    <property type="entry name" value="Fungal_trans"/>
    <property type="match status" value="1"/>
</dbReference>
<proteinExistence type="predicted"/>
<dbReference type="EMBL" id="MU404357">
    <property type="protein sequence ID" value="KAI1611053.1"/>
    <property type="molecule type" value="Genomic_DNA"/>
</dbReference>
<protein>
    <submittedName>
        <fullName evidence="9">Fungal-specific transcription factor domain-containing protein</fullName>
    </submittedName>
</protein>
<dbReference type="InterPro" id="IPR001138">
    <property type="entry name" value="Zn2Cys6_DnaBD"/>
</dbReference>
<dbReference type="Gene3D" id="4.10.240.10">
    <property type="entry name" value="Zn(2)-C6 fungal-type DNA-binding domain"/>
    <property type="match status" value="1"/>
</dbReference>
<gene>
    <name evidence="9" type="ORF">EDD36DRAFT_311708</name>
</gene>
<accession>A0AAN6DS40</accession>
<dbReference type="PANTHER" id="PTHR31001:SF79">
    <property type="entry name" value="ZN(II)2CYS6 TRANSCRIPTION FACTOR (EUROFUNG)"/>
    <property type="match status" value="1"/>
</dbReference>
<keyword evidence="4" id="KW-0238">DNA-binding</keyword>
<feature type="compositionally biased region" description="Polar residues" evidence="7">
    <location>
        <begin position="116"/>
        <end position="138"/>
    </location>
</feature>
<dbReference type="AlphaFoldDB" id="A0AAN6DS40"/>
<feature type="domain" description="Zn(2)-C6 fungal-type" evidence="8">
    <location>
        <begin position="12"/>
        <end position="43"/>
    </location>
</feature>
<evidence type="ECO:0000313" key="10">
    <source>
        <dbReference type="Proteomes" id="UP001203852"/>
    </source>
</evidence>
<dbReference type="PANTHER" id="PTHR31001">
    <property type="entry name" value="UNCHARACTERIZED TRANSCRIPTIONAL REGULATORY PROTEIN"/>
    <property type="match status" value="1"/>
</dbReference>
<dbReference type="SUPFAM" id="SSF57701">
    <property type="entry name" value="Zn2/Cys6 DNA-binding domain"/>
    <property type="match status" value="1"/>
</dbReference>
<dbReference type="Pfam" id="PF00172">
    <property type="entry name" value="Zn_clus"/>
    <property type="match status" value="1"/>
</dbReference>
<dbReference type="GO" id="GO:0006351">
    <property type="term" value="P:DNA-templated transcription"/>
    <property type="evidence" value="ECO:0007669"/>
    <property type="project" value="InterPro"/>
</dbReference>